<gene>
    <name evidence="1" type="ORF">J2W49_003589</name>
</gene>
<keyword evidence="2" id="KW-1185">Reference proteome</keyword>
<sequence length="196" mass="21180">MSFVLNQAEAHSPLEAGESMNARLVYFMGPSGAGKDSLMHWLAKHPPDGQRLHLARRTVTRPAPDDEATDPATFERLRQAGALAMHWSANGWHYGVRREHLKPLTDGDWVLVSGSRAHWPTVQSLYPGLTGVHVHASAGVLRQRLLERGRESAVEVEARIARAAALPAPLGVVSVCNNGVLAEAGEALQNVLLAVV</sequence>
<protein>
    <submittedName>
        <fullName evidence="1">Ribose 1,5-bisphosphokinase</fullName>
        <ecNumber evidence="1">2.7.4.23</ecNumber>
    </submittedName>
</protein>
<name>A0ABU1WQN8_9BURK</name>
<dbReference type="Proteomes" id="UP001265700">
    <property type="component" value="Unassembled WGS sequence"/>
</dbReference>
<dbReference type="EC" id="2.7.4.23" evidence="1"/>
<reference evidence="1 2" key="1">
    <citation type="submission" date="2023-07" db="EMBL/GenBank/DDBJ databases">
        <title>Sorghum-associated microbial communities from plants grown in Nebraska, USA.</title>
        <authorList>
            <person name="Schachtman D."/>
        </authorList>
    </citation>
    <scope>NUCLEOTIDE SEQUENCE [LARGE SCALE GENOMIC DNA]</scope>
    <source>
        <strain evidence="1 2">4249</strain>
    </source>
</reference>
<evidence type="ECO:0000313" key="1">
    <source>
        <dbReference type="EMBL" id="MDR7151613.1"/>
    </source>
</evidence>
<proteinExistence type="predicted"/>
<dbReference type="GO" id="GO:0033863">
    <property type="term" value="F:ribose 1,5-bisphosphate phosphokinase activity"/>
    <property type="evidence" value="ECO:0007669"/>
    <property type="project" value="UniProtKB-EC"/>
</dbReference>
<evidence type="ECO:0000313" key="2">
    <source>
        <dbReference type="Proteomes" id="UP001265700"/>
    </source>
</evidence>
<dbReference type="SUPFAM" id="SSF52540">
    <property type="entry name" value="P-loop containing nucleoside triphosphate hydrolases"/>
    <property type="match status" value="1"/>
</dbReference>
<dbReference type="EMBL" id="JAVDWU010000008">
    <property type="protein sequence ID" value="MDR7151613.1"/>
    <property type="molecule type" value="Genomic_DNA"/>
</dbReference>
<accession>A0ABU1WQN8</accession>
<dbReference type="RefSeq" id="WP_310319322.1">
    <property type="nucleotide sequence ID" value="NZ_JAVDWU010000008.1"/>
</dbReference>
<comment type="caution">
    <text evidence="1">The sequence shown here is derived from an EMBL/GenBank/DDBJ whole genome shotgun (WGS) entry which is preliminary data.</text>
</comment>
<dbReference type="Gene3D" id="3.40.50.300">
    <property type="entry name" value="P-loop containing nucleotide triphosphate hydrolases"/>
    <property type="match status" value="1"/>
</dbReference>
<keyword evidence="1" id="KW-0808">Transferase</keyword>
<dbReference type="InterPro" id="IPR027417">
    <property type="entry name" value="P-loop_NTPase"/>
</dbReference>
<organism evidence="1 2">
    <name type="scientific">Hydrogenophaga palleronii</name>
    <dbReference type="NCBI Taxonomy" id="65655"/>
    <lineage>
        <taxon>Bacteria</taxon>
        <taxon>Pseudomonadati</taxon>
        <taxon>Pseudomonadota</taxon>
        <taxon>Betaproteobacteria</taxon>
        <taxon>Burkholderiales</taxon>
        <taxon>Comamonadaceae</taxon>
        <taxon>Hydrogenophaga</taxon>
    </lineage>
</organism>